<dbReference type="Pfam" id="PF25597">
    <property type="entry name" value="SH3_retrovirus"/>
    <property type="match status" value="1"/>
</dbReference>
<feature type="domain" description="Retroviral polymerase SH3-like" evidence="4">
    <location>
        <begin position="354"/>
        <end position="392"/>
    </location>
</feature>
<name>A0AAW2PIY2_SESRA</name>
<protein>
    <submittedName>
        <fullName evidence="5">Copia protein</fullName>
    </submittedName>
</protein>
<accession>A0AAW2PIY2</accession>
<dbReference type="Pfam" id="PF14244">
    <property type="entry name" value="Retrotran_gag_3"/>
    <property type="match status" value="1"/>
</dbReference>
<dbReference type="Pfam" id="PF07727">
    <property type="entry name" value="RVT_2"/>
    <property type="match status" value="1"/>
</dbReference>
<dbReference type="InterPro" id="IPR029472">
    <property type="entry name" value="Copia-like_N"/>
</dbReference>
<dbReference type="InterPro" id="IPR057670">
    <property type="entry name" value="SH3_retrovirus"/>
</dbReference>
<evidence type="ECO:0000313" key="5">
    <source>
        <dbReference type="EMBL" id="KAL0355837.1"/>
    </source>
</evidence>
<feature type="region of interest" description="Disordered" evidence="1">
    <location>
        <begin position="1"/>
        <end position="27"/>
    </location>
</feature>
<feature type="domain" description="Retrotransposon Copia-like N-terminal" evidence="3">
    <location>
        <begin position="30"/>
        <end position="74"/>
    </location>
</feature>
<sequence>MGDKNVLESAGAGDHKSQPISENMRLQGGDHPGMSLVSVPLDGNNYFPWVRSIKFALGAKQKLGFIDGSCPKPTDDKNEIEQWQRTDCMVVSWILNSISKDIAEAFLYATSARDLWLDLESRFGESNGPLLYQIQREIVSMTQGNMSVAVYFTKLKKLWDELASLDPTPSCSCGAGKKISEKTASNQLLQFLMGLSDAYDHVRSQVLLMDPLPTVGKTYSMILRVEKQREVYSGIPGEGVMATQFGEVTRQVPNKGPGKKRGFMDKKQLYCQHCKKSGHLRENCFELTGFPDWYRDLVEQRRRNGRPPNARTMNVQLEDGESSISELVRAEVTRALQTPDINAHHSNFVEYEDFAGYAHGRKGYKVMDLEIENIHIARDVVFHERTFPFHHIDKSETLCPLPKITQNEEIEKLPNNEITEEIIENITPQYEQPIIPRRSGRQITRPTWMNDFVCNQTTDTYLPTNISLTHIHSCFVEGLSILQEPKNFSEAQARQEWREAMQQEINALERNETWEISDLPQGKNTIGCRWIYKVKLRPDGTVERCKARLVANGFSQVEGIDYNDCFSPVAKPVTVRLFLAIAAARGWPLHHLDVNNAFLHGKLDEIIYMDAPEGYKVPSGQVCRLKKSLYGLKQASRQWNQEFTDKIKAFGFTQSSHDYCLFVKGSGLQLIALLVYVDDILITAPTETLIQEVKRLGGLSTFQKITYGLLYILGGKSSLMETKKQTTVARSSAEAEYRSMTSTTCEITWITYLLQDLGVKIDTPVPFFCDNKAALHITANPVFHERTKHLEIDCHVVRDKYKEGLIQPTYVVSKQQVADIFTKPLPGVSFLHLCSKLGLVILHPRPTCGGAAKVEGVAEAE</sequence>
<dbReference type="EMBL" id="JACGWJ010000017">
    <property type="protein sequence ID" value="KAL0355837.1"/>
    <property type="molecule type" value="Genomic_DNA"/>
</dbReference>
<reference evidence="5" key="1">
    <citation type="submission" date="2020-06" db="EMBL/GenBank/DDBJ databases">
        <authorList>
            <person name="Li T."/>
            <person name="Hu X."/>
            <person name="Zhang T."/>
            <person name="Song X."/>
            <person name="Zhang H."/>
            <person name="Dai N."/>
            <person name="Sheng W."/>
            <person name="Hou X."/>
            <person name="Wei L."/>
        </authorList>
    </citation>
    <scope>NUCLEOTIDE SEQUENCE</scope>
    <source>
        <strain evidence="5">G02</strain>
        <tissue evidence="5">Leaf</tissue>
    </source>
</reference>
<reference evidence="5" key="2">
    <citation type="journal article" date="2024" name="Plant">
        <title>Genomic evolution and insights into agronomic trait innovations of Sesamum species.</title>
        <authorList>
            <person name="Miao H."/>
            <person name="Wang L."/>
            <person name="Qu L."/>
            <person name="Liu H."/>
            <person name="Sun Y."/>
            <person name="Le M."/>
            <person name="Wang Q."/>
            <person name="Wei S."/>
            <person name="Zheng Y."/>
            <person name="Lin W."/>
            <person name="Duan Y."/>
            <person name="Cao H."/>
            <person name="Xiong S."/>
            <person name="Wang X."/>
            <person name="Wei L."/>
            <person name="Li C."/>
            <person name="Ma Q."/>
            <person name="Ju M."/>
            <person name="Zhao R."/>
            <person name="Li G."/>
            <person name="Mu C."/>
            <person name="Tian Q."/>
            <person name="Mei H."/>
            <person name="Zhang T."/>
            <person name="Gao T."/>
            <person name="Zhang H."/>
        </authorList>
    </citation>
    <scope>NUCLEOTIDE SEQUENCE</scope>
    <source>
        <strain evidence="5">G02</strain>
    </source>
</reference>
<evidence type="ECO:0000259" key="4">
    <source>
        <dbReference type="Pfam" id="PF25597"/>
    </source>
</evidence>
<gene>
    <name evidence="5" type="ORF">Sradi_4030600</name>
</gene>
<evidence type="ECO:0000259" key="3">
    <source>
        <dbReference type="Pfam" id="PF14244"/>
    </source>
</evidence>
<dbReference type="InterPro" id="IPR013103">
    <property type="entry name" value="RVT_2"/>
</dbReference>
<comment type="caution">
    <text evidence="5">The sequence shown here is derived from an EMBL/GenBank/DDBJ whole genome shotgun (WGS) entry which is preliminary data.</text>
</comment>
<dbReference type="CDD" id="cd09272">
    <property type="entry name" value="RNase_HI_RT_Ty1"/>
    <property type="match status" value="1"/>
</dbReference>
<dbReference type="InterPro" id="IPR043502">
    <property type="entry name" value="DNA/RNA_pol_sf"/>
</dbReference>
<evidence type="ECO:0000256" key="1">
    <source>
        <dbReference type="SAM" id="MobiDB-lite"/>
    </source>
</evidence>
<organism evidence="5">
    <name type="scientific">Sesamum radiatum</name>
    <name type="common">Black benniseed</name>
    <dbReference type="NCBI Taxonomy" id="300843"/>
    <lineage>
        <taxon>Eukaryota</taxon>
        <taxon>Viridiplantae</taxon>
        <taxon>Streptophyta</taxon>
        <taxon>Embryophyta</taxon>
        <taxon>Tracheophyta</taxon>
        <taxon>Spermatophyta</taxon>
        <taxon>Magnoliopsida</taxon>
        <taxon>eudicotyledons</taxon>
        <taxon>Gunneridae</taxon>
        <taxon>Pentapetalae</taxon>
        <taxon>asterids</taxon>
        <taxon>lamiids</taxon>
        <taxon>Lamiales</taxon>
        <taxon>Pedaliaceae</taxon>
        <taxon>Sesamum</taxon>
    </lineage>
</organism>
<proteinExistence type="predicted"/>
<evidence type="ECO:0000259" key="2">
    <source>
        <dbReference type="Pfam" id="PF07727"/>
    </source>
</evidence>
<dbReference type="AlphaFoldDB" id="A0AAW2PIY2"/>
<dbReference type="PANTHER" id="PTHR37610">
    <property type="entry name" value="CCHC-TYPE DOMAIN-CONTAINING PROTEIN"/>
    <property type="match status" value="1"/>
</dbReference>
<dbReference type="PANTHER" id="PTHR37610:SF40">
    <property type="entry name" value="OS01G0909600 PROTEIN"/>
    <property type="match status" value="1"/>
</dbReference>
<dbReference type="SUPFAM" id="SSF56672">
    <property type="entry name" value="DNA/RNA polymerases"/>
    <property type="match status" value="1"/>
</dbReference>
<feature type="domain" description="Reverse transcriptase Ty1/copia-type" evidence="2">
    <location>
        <begin position="511"/>
        <end position="695"/>
    </location>
</feature>